<accession>A0A2Z4GFW7</accession>
<dbReference type="Proteomes" id="UP000249873">
    <property type="component" value="Chromosome"/>
</dbReference>
<dbReference type="KEGG" id="als:DJ013_16435"/>
<dbReference type="OrthoDB" id="9782977at2"/>
<evidence type="ECO:0000259" key="1">
    <source>
        <dbReference type="Pfam" id="PF05618"/>
    </source>
</evidence>
<dbReference type="InterPro" id="IPR008503">
    <property type="entry name" value="Asp_endopeptidase"/>
</dbReference>
<evidence type="ECO:0000313" key="2">
    <source>
        <dbReference type="EMBL" id="AWV99673.1"/>
    </source>
</evidence>
<name>A0A2Z4GFW7_9BACT</name>
<protein>
    <submittedName>
        <fullName evidence="2">Peptidase</fullName>
    </submittedName>
</protein>
<dbReference type="EMBL" id="CP029480">
    <property type="protein sequence ID" value="AWV99673.1"/>
    <property type="molecule type" value="Genomic_DNA"/>
</dbReference>
<feature type="domain" description="Retropepsin-like aspartic endopeptidase" evidence="1">
    <location>
        <begin position="3"/>
        <end position="134"/>
    </location>
</feature>
<dbReference type="InterPro" id="IPR021109">
    <property type="entry name" value="Peptidase_aspartic_dom_sf"/>
</dbReference>
<dbReference type="Pfam" id="PF05618">
    <property type="entry name" value="Zn_protease"/>
    <property type="match status" value="1"/>
</dbReference>
<dbReference type="RefSeq" id="WP_111373041.1">
    <property type="nucleotide sequence ID" value="NZ_CP029480.1"/>
</dbReference>
<dbReference type="AlphaFoldDB" id="A0A2Z4GFW7"/>
<sequence>MKIIGRKERADLPALALFNIEVKVDTGAYTSSLHCESIIEIDGGISCQFLNLMNANSSVESIVFTDFGKRKVKSSNGIEEERYSIWTKICLGEDIFDIELTLTNRSEMRTPLLLGRKFIRKKYLVDVAKKEILKK</sequence>
<keyword evidence="3" id="KW-1185">Reference proteome</keyword>
<proteinExistence type="predicted"/>
<dbReference type="Gene3D" id="2.40.70.10">
    <property type="entry name" value="Acid Proteases"/>
    <property type="match status" value="1"/>
</dbReference>
<dbReference type="PANTHER" id="PTHR38037">
    <property type="entry name" value="ZN_PROTEASE DOMAIN-CONTAINING PROTEIN"/>
    <property type="match status" value="1"/>
</dbReference>
<reference evidence="2 3" key="1">
    <citation type="submission" date="2018-05" db="EMBL/GenBank/DDBJ databases">
        <title>Complete genome sequence of Arcticibacterium luteifluviistationis SM1504T, a cytophagaceae bacterium isolated from Arctic surface seawater.</title>
        <authorList>
            <person name="Li Y."/>
            <person name="Qin Q.-L."/>
        </authorList>
    </citation>
    <scope>NUCLEOTIDE SEQUENCE [LARGE SCALE GENOMIC DNA]</scope>
    <source>
        <strain evidence="2 3">SM1504</strain>
    </source>
</reference>
<dbReference type="PANTHER" id="PTHR38037:SF2">
    <property type="entry name" value="ATP-DEPENDENT ZINC PROTEASE DOMAIN-CONTAINING PROTEIN-RELATED"/>
    <property type="match status" value="1"/>
</dbReference>
<gene>
    <name evidence="2" type="ORF">DJ013_16435</name>
</gene>
<dbReference type="SUPFAM" id="SSF50630">
    <property type="entry name" value="Acid proteases"/>
    <property type="match status" value="1"/>
</dbReference>
<organism evidence="2 3">
    <name type="scientific">Arcticibacterium luteifluviistationis</name>
    <dbReference type="NCBI Taxonomy" id="1784714"/>
    <lineage>
        <taxon>Bacteria</taxon>
        <taxon>Pseudomonadati</taxon>
        <taxon>Bacteroidota</taxon>
        <taxon>Cytophagia</taxon>
        <taxon>Cytophagales</taxon>
        <taxon>Leadbetterellaceae</taxon>
        <taxon>Arcticibacterium</taxon>
    </lineage>
</organism>
<evidence type="ECO:0000313" key="3">
    <source>
        <dbReference type="Proteomes" id="UP000249873"/>
    </source>
</evidence>